<dbReference type="EMBL" id="BMKB01000002">
    <property type="protein sequence ID" value="GGA45377.1"/>
    <property type="molecule type" value="Genomic_DNA"/>
</dbReference>
<protein>
    <submittedName>
        <fullName evidence="1">Uncharacterized protein</fullName>
    </submittedName>
</protein>
<proteinExistence type="predicted"/>
<gene>
    <name evidence="1" type="ORF">GCM10011499_13850</name>
</gene>
<reference evidence="1 2" key="1">
    <citation type="journal article" date="2014" name="Int. J. Syst. Evol. Microbiol.">
        <title>Complete genome sequence of Corynebacterium casei LMG S-19264T (=DSM 44701T), isolated from a smear-ripened cheese.</title>
        <authorList>
            <consortium name="US DOE Joint Genome Institute (JGI-PGF)"/>
            <person name="Walter F."/>
            <person name="Albersmeier A."/>
            <person name="Kalinowski J."/>
            <person name="Ruckert C."/>
        </authorList>
    </citation>
    <scope>NUCLEOTIDE SEQUENCE [LARGE SCALE GENOMIC DNA]</scope>
    <source>
        <strain evidence="1 2">CGMCC 1.15896</strain>
    </source>
</reference>
<evidence type="ECO:0000313" key="2">
    <source>
        <dbReference type="Proteomes" id="UP000596977"/>
    </source>
</evidence>
<accession>A0A916VWJ7</accession>
<comment type="caution">
    <text evidence="1">The sequence shown here is derived from an EMBL/GenBank/DDBJ whole genome shotgun (WGS) entry which is preliminary data.</text>
</comment>
<sequence>MSDRIETAVKRISVINFGGELAAANMGNLSGLKMTHKKAPCSGGVHERSADQRLPVHAHMLHHELYDCHREYTSKHTDMLGRCLRTVNAANLNGAFRKHSAARLYPFKQRCEHEIVIA</sequence>
<dbReference type="Proteomes" id="UP000596977">
    <property type="component" value="Unassembled WGS sequence"/>
</dbReference>
<evidence type="ECO:0000313" key="1">
    <source>
        <dbReference type="EMBL" id="GGA45377.1"/>
    </source>
</evidence>
<organism evidence="1 2">
    <name type="scientific">Pelagibacterium lentulum</name>
    <dbReference type="NCBI Taxonomy" id="2029865"/>
    <lineage>
        <taxon>Bacteria</taxon>
        <taxon>Pseudomonadati</taxon>
        <taxon>Pseudomonadota</taxon>
        <taxon>Alphaproteobacteria</taxon>
        <taxon>Hyphomicrobiales</taxon>
        <taxon>Devosiaceae</taxon>
        <taxon>Pelagibacterium</taxon>
    </lineage>
</organism>
<dbReference type="AlphaFoldDB" id="A0A916VWJ7"/>
<keyword evidence="2" id="KW-1185">Reference proteome</keyword>
<name>A0A916VWJ7_9HYPH</name>